<protein>
    <submittedName>
        <fullName evidence="1">Uncharacterized protein</fullName>
    </submittedName>
</protein>
<proteinExistence type="predicted"/>
<organism evidence="1 2">
    <name type="scientific">Caballeronia sordidicola</name>
    <name type="common">Burkholderia sordidicola</name>
    <dbReference type="NCBI Taxonomy" id="196367"/>
    <lineage>
        <taxon>Bacteria</taxon>
        <taxon>Pseudomonadati</taxon>
        <taxon>Pseudomonadota</taxon>
        <taxon>Betaproteobacteria</taxon>
        <taxon>Burkholderiales</taxon>
        <taxon>Burkholderiaceae</taxon>
        <taxon>Caballeronia</taxon>
    </lineage>
</organism>
<gene>
    <name evidence="1" type="ORF">BSU04_19625</name>
</gene>
<comment type="caution">
    <text evidence="1">The sequence shown here is derived from an EMBL/GenBank/DDBJ whole genome shotgun (WGS) entry which is preliminary data.</text>
</comment>
<dbReference type="EMBL" id="MTHB01000111">
    <property type="protein sequence ID" value="OXC76832.1"/>
    <property type="molecule type" value="Genomic_DNA"/>
</dbReference>
<dbReference type="Proteomes" id="UP000214720">
    <property type="component" value="Unassembled WGS sequence"/>
</dbReference>
<name>A0A226X073_CABSO</name>
<accession>A0A226X073</accession>
<reference evidence="2" key="1">
    <citation type="submission" date="2017-01" db="EMBL/GenBank/DDBJ databases">
        <title>Genome Analysis of Deinococcus marmoris KOPRI26562.</title>
        <authorList>
            <person name="Kim J.H."/>
            <person name="Oh H.-M."/>
        </authorList>
    </citation>
    <scope>NUCLEOTIDE SEQUENCE [LARGE SCALE GENOMIC DNA]</scope>
    <source>
        <strain evidence="2">PAMC 26633</strain>
    </source>
</reference>
<sequence length="38" mass="4349">MRRSDNGSDSLRAPPCTEFHDRIIGRRGSLAPISIRYF</sequence>
<evidence type="ECO:0000313" key="2">
    <source>
        <dbReference type="Proteomes" id="UP000214720"/>
    </source>
</evidence>
<dbReference type="AlphaFoldDB" id="A0A226X073"/>
<evidence type="ECO:0000313" key="1">
    <source>
        <dbReference type="EMBL" id="OXC76832.1"/>
    </source>
</evidence>